<reference evidence="1 2" key="1">
    <citation type="submission" date="2021-05" db="EMBL/GenBank/DDBJ databases">
        <title>A Polyphasic approach of four new species of the genus Ohtaekwangia: Ohtaekwangia histidinii sp. nov., Ohtaekwangia cretensis sp. nov., Ohtaekwangia indiensis sp. nov., Ohtaekwangia reichenbachii sp. nov. from diverse environment.</title>
        <authorList>
            <person name="Octaviana S."/>
        </authorList>
    </citation>
    <scope>NUCLEOTIDE SEQUENCE [LARGE SCALE GENOMIC DNA]</scope>
    <source>
        <strain evidence="1 2">PWU4</strain>
    </source>
</reference>
<comment type="caution">
    <text evidence="1">The sequence shown here is derived from an EMBL/GenBank/DDBJ whole genome shotgun (WGS) entry which is preliminary data.</text>
</comment>
<dbReference type="Pfam" id="PF11848">
    <property type="entry name" value="DUF3368"/>
    <property type="match status" value="1"/>
</dbReference>
<organism evidence="1 2">
    <name type="scientific">Chryseosolibacter histidini</name>
    <dbReference type="NCBI Taxonomy" id="2782349"/>
    <lineage>
        <taxon>Bacteria</taxon>
        <taxon>Pseudomonadati</taxon>
        <taxon>Bacteroidota</taxon>
        <taxon>Cytophagia</taxon>
        <taxon>Cytophagales</taxon>
        <taxon>Chryseotaleaceae</taxon>
        <taxon>Chryseosolibacter</taxon>
    </lineage>
</organism>
<keyword evidence="2" id="KW-1185">Reference proteome</keyword>
<gene>
    <name evidence="1" type="ORF">KK083_05245</name>
</gene>
<evidence type="ECO:0000313" key="1">
    <source>
        <dbReference type="EMBL" id="MBT1696269.1"/>
    </source>
</evidence>
<dbReference type="AlphaFoldDB" id="A0AAP2DLQ7"/>
<name>A0AAP2DLQ7_9BACT</name>
<dbReference type="EMBL" id="JAHESF010000004">
    <property type="protein sequence ID" value="MBT1696269.1"/>
    <property type="molecule type" value="Genomic_DNA"/>
</dbReference>
<proteinExistence type="predicted"/>
<evidence type="ECO:0000313" key="2">
    <source>
        <dbReference type="Proteomes" id="UP001319200"/>
    </source>
</evidence>
<dbReference type="Proteomes" id="UP001319200">
    <property type="component" value="Unassembled WGS sequence"/>
</dbReference>
<sequence>MLAKQKGVISNVRDIIEKLHNHNFRFAKPIVEQILKEAGEA</sequence>
<accession>A0AAP2DLQ7</accession>
<dbReference type="InterPro" id="IPR021799">
    <property type="entry name" value="PIN-like_prokaryotic"/>
</dbReference>
<protein>
    <submittedName>
        <fullName evidence="1">DUF3368 domain-containing protein</fullName>
    </submittedName>
</protein>